<dbReference type="PROSITE" id="PS50864">
    <property type="entry name" value="SAND"/>
    <property type="match status" value="1"/>
</dbReference>
<evidence type="ECO:0000313" key="7">
    <source>
        <dbReference type="EMBL" id="KAH3729480.1"/>
    </source>
</evidence>
<dbReference type="EMBL" id="JAIWYP010000012">
    <property type="protein sequence ID" value="KAH3729480.1"/>
    <property type="molecule type" value="Genomic_DNA"/>
</dbReference>
<dbReference type="AlphaFoldDB" id="A0A9D4CQ07"/>
<feature type="region of interest" description="Disordered" evidence="5">
    <location>
        <begin position="1"/>
        <end position="28"/>
    </location>
</feature>
<dbReference type="Gene3D" id="3.10.390.10">
    <property type="entry name" value="SAND domain-like"/>
    <property type="match status" value="1"/>
</dbReference>
<organism evidence="7 8">
    <name type="scientific">Dreissena polymorpha</name>
    <name type="common">Zebra mussel</name>
    <name type="synonym">Mytilus polymorpha</name>
    <dbReference type="NCBI Taxonomy" id="45954"/>
    <lineage>
        <taxon>Eukaryota</taxon>
        <taxon>Metazoa</taxon>
        <taxon>Spiralia</taxon>
        <taxon>Lophotrochozoa</taxon>
        <taxon>Mollusca</taxon>
        <taxon>Bivalvia</taxon>
        <taxon>Autobranchia</taxon>
        <taxon>Heteroconchia</taxon>
        <taxon>Euheterodonta</taxon>
        <taxon>Imparidentia</taxon>
        <taxon>Neoheterodontei</taxon>
        <taxon>Myida</taxon>
        <taxon>Dreissenoidea</taxon>
        <taxon>Dreissenidae</taxon>
        <taxon>Dreissena</taxon>
    </lineage>
</organism>
<evidence type="ECO:0000256" key="2">
    <source>
        <dbReference type="ARBA" id="ARBA00023015"/>
    </source>
</evidence>
<dbReference type="FunFam" id="3.10.390.10:FF:000004">
    <property type="entry name" value="Deformed epidermal autoregulatory factor 1"/>
    <property type="match status" value="1"/>
</dbReference>
<dbReference type="GO" id="GO:0003677">
    <property type="term" value="F:DNA binding"/>
    <property type="evidence" value="ECO:0007669"/>
    <property type="project" value="UniProtKB-KW"/>
</dbReference>
<evidence type="ECO:0000313" key="8">
    <source>
        <dbReference type="Proteomes" id="UP000828390"/>
    </source>
</evidence>
<protein>
    <recommendedName>
        <fullName evidence="6">SAND domain-containing protein</fullName>
    </recommendedName>
</protein>
<reference evidence="7" key="2">
    <citation type="submission" date="2020-11" db="EMBL/GenBank/DDBJ databases">
        <authorList>
            <person name="McCartney M.A."/>
            <person name="Auch B."/>
            <person name="Kono T."/>
            <person name="Mallez S."/>
            <person name="Becker A."/>
            <person name="Gohl D.M."/>
            <person name="Silverstein K.A.T."/>
            <person name="Koren S."/>
            <person name="Bechman K.B."/>
            <person name="Herman A."/>
            <person name="Abrahante J.E."/>
            <person name="Garbe J."/>
        </authorList>
    </citation>
    <scope>NUCLEOTIDE SEQUENCE</scope>
    <source>
        <strain evidence="7">Duluth1</strain>
        <tissue evidence="7">Whole animal</tissue>
    </source>
</reference>
<evidence type="ECO:0000256" key="5">
    <source>
        <dbReference type="SAM" id="MobiDB-lite"/>
    </source>
</evidence>
<reference evidence="7" key="1">
    <citation type="journal article" date="2019" name="bioRxiv">
        <title>The Genome of the Zebra Mussel, Dreissena polymorpha: A Resource for Invasive Species Research.</title>
        <authorList>
            <person name="McCartney M.A."/>
            <person name="Auch B."/>
            <person name="Kono T."/>
            <person name="Mallez S."/>
            <person name="Zhang Y."/>
            <person name="Obille A."/>
            <person name="Becker A."/>
            <person name="Abrahante J.E."/>
            <person name="Garbe J."/>
            <person name="Badalamenti J.P."/>
            <person name="Herman A."/>
            <person name="Mangelson H."/>
            <person name="Liachko I."/>
            <person name="Sullivan S."/>
            <person name="Sone E.D."/>
            <person name="Koren S."/>
            <person name="Silverstein K.A.T."/>
            <person name="Beckman K.B."/>
            <person name="Gohl D.M."/>
        </authorList>
    </citation>
    <scope>NUCLEOTIDE SEQUENCE</scope>
    <source>
        <strain evidence="7">Duluth1</strain>
        <tissue evidence="7">Whole animal</tissue>
    </source>
</reference>
<keyword evidence="4" id="KW-0539">Nucleus</keyword>
<feature type="compositionally biased region" description="Acidic residues" evidence="5">
    <location>
        <begin position="1"/>
        <end position="18"/>
    </location>
</feature>
<dbReference type="PANTHER" id="PTHR10417">
    <property type="entry name" value="GLUCOCORTICOID MODULATORY ELEMENT-BINDING PROTEIN"/>
    <property type="match status" value="1"/>
</dbReference>
<evidence type="ECO:0000256" key="1">
    <source>
        <dbReference type="ARBA" id="ARBA00022553"/>
    </source>
</evidence>
<dbReference type="OrthoDB" id="437457at2759"/>
<dbReference type="GO" id="GO:0046872">
    <property type="term" value="F:metal ion binding"/>
    <property type="evidence" value="ECO:0007669"/>
    <property type="project" value="UniProtKB-KW"/>
</dbReference>
<dbReference type="InterPro" id="IPR000770">
    <property type="entry name" value="SAND_dom"/>
</dbReference>
<accession>A0A9D4CQ07</accession>
<sequence length="433" mass="47997">MSEVDIAEEITNGDDSAFEEQQPSEDHSEETLTVHSIQNAIPIASEHDAVYVTSSHDQDYVTSEYGEGKSTHIIIHEAIHESGLKSPATPLPPPTPATPLSKERGFKYNWDESVDDDILPVRCKNTSGELHKAKFGSGGRGKCIRHHDIWYTPNEFENFAGRASSKDWKRSIRYGGRTLQCLLEDGILQAHATSCTCAACCDDETVVGGSWAGPVRLFVPYKRKKKDSEAGGPSTPTIKKMKKHMENTVTLSAANFPHPVRLASASLNGETVHILTSDPLSGETVMMAPGPVSGQMSPGGKSITLSVDMPEQKQWWQLEEMANSMMQQANQFKLMVEQMKQQTMAYKEAAVNQVKQQMEKKLHDVQMAMQRTIIDERNKHQLALQDAINRTRHEMAEKEGAITVVTYEGWTGQTQQGHIPNIMVATEADTGKH</sequence>
<keyword evidence="8" id="KW-1185">Reference proteome</keyword>
<dbReference type="Pfam" id="PF01342">
    <property type="entry name" value="SAND"/>
    <property type="match status" value="1"/>
</dbReference>
<comment type="caution">
    <text evidence="7">The sequence shown here is derived from an EMBL/GenBank/DDBJ whole genome shotgun (WGS) entry which is preliminary data.</text>
</comment>
<proteinExistence type="predicted"/>
<dbReference type="SUPFAM" id="SSF63763">
    <property type="entry name" value="SAND domain-like"/>
    <property type="match status" value="1"/>
</dbReference>
<feature type="region of interest" description="Disordered" evidence="5">
    <location>
        <begin position="84"/>
        <end position="103"/>
    </location>
</feature>
<evidence type="ECO:0000256" key="3">
    <source>
        <dbReference type="ARBA" id="ARBA00023163"/>
    </source>
</evidence>
<name>A0A9D4CQ07_DREPO</name>
<dbReference type="SMART" id="SM00258">
    <property type="entry name" value="SAND"/>
    <property type="match status" value="1"/>
</dbReference>
<evidence type="ECO:0000259" key="6">
    <source>
        <dbReference type="PROSITE" id="PS50864"/>
    </source>
</evidence>
<feature type="domain" description="SAND" evidence="6">
    <location>
        <begin position="109"/>
        <end position="189"/>
    </location>
</feature>
<dbReference type="InterPro" id="IPR010919">
    <property type="entry name" value="SAND-like_dom_sf"/>
</dbReference>
<dbReference type="Proteomes" id="UP000828390">
    <property type="component" value="Unassembled WGS sequence"/>
</dbReference>
<keyword evidence="1" id="KW-0597">Phosphoprotein</keyword>
<evidence type="ECO:0000256" key="4">
    <source>
        <dbReference type="ARBA" id="ARBA00023242"/>
    </source>
</evidence>
<keyword evidence="3" id="KW-0804">Transcription</keyword>
<keyword evidence="2" id="KW-0805">Transcription regulation</keyword>
<gene>
    <name evidence="7" type="ORF">DPMN_055452</name>
</gene>